<gene>
    <name evidence="2" type="ORF">g.7254</name>
</gene>
<evidence type="ECO:0000313" key="2">
    <source>
        <dbReference type="EMBL" id="JAT90397.1"/>
    </source>
</evidence>
<proteinExistence type="predicted"/>
<accession>A0A1E1WTY2</accession>
<dbReference type="OrthoDB" id="420884at2759"/>
<feature type="region of interest" description="Disordered" evidence="1">
    <location>
        <begin position="57"/>
        <end position="77"/>
    </location>
</feature>
<dbReference type="EMBL" id="GDQN01000657">
    <property type="protein sequence ID" value="JAT90397.1"/>
    <property type="molecule type" value="Transcribed_RNA"/>
</dbReference>
<sequence>MDSVEDLNVILKGSCRKGNVSISETLADFEKLRISALTKAAEISHLVKEVTIGPNSPVKKDTIRDETPPIEQDKENRNEENLLEDKIAEEMRHTLIIKDYESQLQDSSEELFINLIENLMKNRAEIMKKYWKKQSEECERKALEIRAKKLQLLKSYKKMTI</sequence>
<feature type="compositionally biased region" description="Basic and acidic residues" evidence="1">
    <location>
        <begin position="58"/>
        <end position="77"/>
    </location>
</feature>
<organism evidence="2">
    <name type="scientific">Pectinophora gossypiella</name>
    <name type="common">Cotton pink bollworm</name>
    <name type="synonym">Depressaria gossypiella</name>
    <dbReference type="NCBI Taxonomy" id="13191"/>
    <lineage>
        <taxon>Eukaryota</taxon>
        <taxon>Metazoa</taxon>
        <taxon>Ecdysozoa</taxon>
        <taxon>Arthropoda</taxon>
        <taxon>Hexapoda</taxon>
        <taxon>Insecta</taxon>
        <taxon>Pterygota</taxon>
        <taxon>Neoptera</taxon>
        <taxon>Endopterygota</taxon>
        <taxon>Lepidoptera</taxon>
        <taxon>Glossata</taxon>
        <taxon>Ditrysia</taxon>
        <taxon>Gelechioidea</taxon>
        <taxon>Gelechiidae</taxon>
        <taxon>Apatetrinae</taxon>
        <taxon>Pectinophora</taxon>
    </lineage>
</organism>
<dbReference type="AlphaFoldDB" id="A0A1E1WTY2"/>
<evidence type="ECO:0000256" key="1">
    <source>
        <dbReference type="SAM" id="MobiDB-lite"/>
    </source>
</evidence>
<protein>
    <submittedName>
        <fullName evidence="2">Uncharacterized protein</fullName>
    </submittedName>
</protein>
<reference evidence="2" key="1">
    <citation type="submission" date="2015-09" db="EMBL/GenBank/DDBJ databases">
        <title>De novo assembly of Pectinophora gossypiella (Pink Bollworm) gut transcriptome.</title>
        <authorList>
            <person name="Tassone E.E."/>
        </authorList>
    </citation>
    <scope>NUCLEOTIDE SEQUENCE</scope>
</reference>
<name>A0A1E1WTY2_PECGO</name>